<dbReference type="GO" id="GO:0097225">
    <property type="term" value="C:sperm midpiece"/>
    <property type="evidence" value="ECO:0007669"/>
    <property type="project" value="TreeGrafter"/>
</dbReference>
<keyword evidence="3" id="KW-1185">Reference proteome</keyword>
<evidence type="ECO:0000313" key="2">
    <source>
        <dbReference type="EMBL" id="OWF55471.1"/>
    </source>
</evidence>
<gene>
    <name evidence="2" type="ORF">KP79_PYT19521</name>
</gene>
<sequence length="939" mass="105494">MAATQMYNPVGFSNNSMTQAVTSEKPVIPLVKHIITDEEIGLLKGSKLQPINMNRVVKLLTDPHSVMLYDRHINALQRLVRHYEKGFPMKDLVQVCKVLNVCSDKTQERPMYETLICDILKICSLPFLKEKSSDELIYEQIVTESVSQLGYLMRVPSRDVRKQICKTLVSFYTEKPSSQEVQKHKPTSVSYNQNIIENSDVSETLVKSLALLENDIAIKLAVLDVLQHFSKNSAKNCDQMLRVGAGNRICSRMTDADPSGQLLFRSVDILWNLLEFGDGGELATQLDNLSCINQLRDAFVFQLTQGYSHYDRQLRNDLLVIATLVASKCPNAPFVETGFAKQLTLFATFQEVKSHNVLVKHLKLMKNHEDFELKKLLFNILVTLSKDSTAVPVLSEGHLMLSLFSFVRANENTMGPRDWTSAQFEEVQLHAMSCLCALCPLMIEDYMTCQGSTRILLLLEWCVGKEDFGGHGNSIHGTGGRGSKRAQMRHCLRLLRSVVSTGDEVVVQDLADQGAINQIITILLNAIHSQRGDDAVDVEMQSDMLLILSCLCDGDMHRKELFGTTGVDVTIHYLNTDSKLLSSGLGHHRLLLAAVDCVWCSIVNCYGTEDYFLEKEGVFLLIDLLEVCPKNMHNLILGCLLDLCENPKTIHHVLTWRGADNASAPHLFCDIFRNEERELGVRRTKDGAILDHTRPLMGVLQENQGVIPQPAANPSQAIVDVSENMRAKIYSIFCKIGFTDLPGLTVDDHVTLTVVEKYLDFKMGEVWNEVIAELSEEQVRPVTPDLEAIEAISRAIEERVHIVSGTQQELLEAQQNQDVLDEQEFYAEIRENHRQKEKAMNDFTDFVARTSNFALLKAAGDRQELSIEASRLQTKYKESETFHSTDLKALHTTTFSGRTIAVDSTSNRLTGGPLGKYDPKSGTLRERKFIKQLSNITAK</sequence>
<dbReference type="GO" id="GO:0097730">
    <property type="term" value="C:non-motile cilium"/>
    <property type="evidence" value="ECO:0007669"/>
    <property type="project" value="TreeGrafter"/>
</dbReference>
<dbReference type="Gene3D" id="1.25.10.10">
    <property type="entry name" value="Leucine-rich Repeat Variant"/>
    <property type="match status" value="2"/>
</dbReference>
<dbReference type="InterPro" id="IPR011989">
    <property type="entry name" value="ARM-like"/>
</dbReference>
<proteinExistence type="predicted"/>
<dbReference type="EMBL" id="NEDP02000657">
    <property type="protein sequence ID" value="OWF55471.1"/>
    <property type="molecule type" value="Genomic_DNA"/>
</dbReference>
<dbReference type="InterPro" id="IPR016024">
    <property type="entry name" value="ARM-type_fold"/>
</dbReference>
<evidence type="ECO:0000313" key="3">
    <source>
        <dbReference type="Proteomes" id="UP000242188"/>
    </source>
</evidence>
<dbReference type="SUPFAM" id="SSF48371">
    <property type="entry name" value="ARM repeat"/>
    <property type="match status" value="1"/>
</dbReference>
<feature type="domain" description="Cilia- and flagella-associated protein 69 ARM repeats" evidence="1">
    <location>
        <begin position="51"/>
        <end position="770"/>
    </location>
</feature>
<dbReference type="OrthoDB" id="191673at2759"/>
<comment type="caution">
    <text evidence="2">The sequence shown here is derived from an EMBL/GenBank/DDBJ whole genome shotgun (WGS) entry which is preliminary data.</text>
</comment>
<dbReference type="Pfam" id="PF21049">
    <property type="entry name" value="CFA69_ARM_rpt"/>
    <property type="match status" value="1"/>
</dbReference>
<evidence type="ECO:0000259" key="1">
    <source>
        <dbReference type="Pfam" id="PF21049"/>
    </source>
</evidence>
<dbReference type="GO" id="GO:1902093">
    <property type="term" value="P:positive regulation of flagellated sperm motility"/>
    <property type="evidence" value="ECO:0007669"/>
    <property type="project" value="TreeGrafter"/>
</dbReference>
<accession>A0A210R3M7</accession>
<organism evidence="2 3">
    <name type="scientific">Mizuhopecten yessoensis</name>
    <name type="common">Japanese scallop</name>
    <name type="synonym">Patinopecten yessoensis</name>
    <dbReference type="NCBI Taxonomy" id="6573"/>
    <lineage>
        <taxon>Eukaryota</taxon>
        <taxon>Metazoa</taxon>
        <taxon>Spiralia</taxon>
        <taxon>Lophotrochozoa</taxon>
        <taxon>Mollusca</taxon>
        <taxon>Bivalvia</taxon>
        <taxon>Autobranchia</taxon>
        <taxon>Pteriomorphia</taxon>
        <taxon>Pectinida</taxon>
        <taxon>Pectinoidea</taxon>
        <taxon>Pectinidae</taxon>
        <taxon>Mizuhopecten</taxon>
    </lineage>
</organism>
<dbReference type="AlphaFoldDB" id="A0A210R3M7"/>
<dbReference type="PANTHER" id="PTHR14716:SF0">
    <property type="entry name" value="CILIA- AND FLAGELLA-ASSOCIATED PROTEIN 69"/>
    <property type="match status" value="1"/>
</dbReference>
<dbReference type="Proteomes" id="UP000242188">
    <property type="component" value="Unassembled WGS sequence"/>
</dbReference>
<dbReference type="STRING" id="6573.A0A210R3M7"/>
<dbReference type="InterPro" id="IPR048733">
    <property type="entry name" value="CFA69_ARM_dom"/>
</dbReference>
<dbReference type="InterPro" id="IPR048732">
    <property type="entry name" value="CFA69"/>
</dbReference>
<name>A0A210R3M7_MIZYE</name>
<reference evidence="2 3" key="1">
    <citation type="journal article" date="2017" name="Nat. Ecol. Evol.">
        <title>Scallop genome provides insights into evolution of bilaterian karyotype and development.</title>
        <authorList>
            <person name="Wang S."/>
            <person name="Zhang J."/>
            <person name="Jiao W."/>
            <person name="Li J."/>
            <person name="Xun X."/>
            <person name="Sun Y."/>
            <person name="Guo X."/>
            <person name="Huan P."/>
            <person name="Dong B."/>
            <person name="Zhang L."/>
            <person name="Hu X."/>
            <person name="Sun X."/>
            <person name="Wang J."/>
            <person name="Zhao C."/>
            <person name="Wang Y."/>
            <person name="Wang D."/>
            <person name="Huang X."/>
            <person name="Wang R."/>
            <person name="Lv J."/>
            <person name="Li Y."/>
            <person name="Zhang Z."/>
            <person name="Liu B."/>
            <person name="Lu W."/>
            <person name="Hui Y."/>
            <person name="Liang J."/>
            <person name="Zhou Z."/>
            <person name="Hou R."/>
            <person name="Li X."/>
            <person name="Liu Y."/>
            <person name="Li H."/>
            <person name="Ning X."/>
            <person name="Lin Y."/>
            <person name="Zhao L."/>
            <person name="Xing Q."/>
            <person name="Dou J."/>
            <person name="Li Y."/>
            <person name="Mao J."/>
            <person name="Guo H."/>
            <person name="Dou H."/>
            <person name="Li T."/>
            <person name="Mu C."/>
            <person name="Jiang W."/>
            <person name="Fu Q."/>
            <person name="Fu X."/>
            <person name="Miao Y."/>
            <person name="Liu J."/>
            <person name="Yu Q."/>
            <person name="Li R."/>
            <person name="Liao H."/>
            <person name="Li X."/>
            <person name="Kong Y."/>
            <person name="Jiang Z."/>
            <person name="Chourrout D."/>
            <person name="Li R."/>
            <person name="Bao Z."/>
        </authorList>
    </citation>
    <scope>NUCLEOTIDE SEQUENCE [LARGE SCALE GENOMIC DNA]</scope>
    <source>
        <strain evidence="2 3">PY_sf001</strain>
    </source>
</reference>
<dbReference type="PANTHER" id="PTHR14716">
    <property type="entry name" value="CILIA- AND FLAGELLA-ASSOCIATED PROTEIN 69"/>
    <property type="match status" value="1"/>
</dbReference>
<protein>
    <recommendedName>
        <fullName evidence="1">Cilia- and flagella-associated protein 69 ARM repeats domain-containing protein</fullName>
    </recommendedName>
</protein>